<dbReference type="AlphaFoldDB" id="A0A8S3HS46"/>
<name>A0A8S3HS46_9BILA</name>
<accession>A0A8S3HS46</accession>
<reference evidence="1" key="1">
    <citation type="submission" date="2021-02" db="EMBL/GenBank/DDBJ databases">
        <authorList>
            <person name="Nowell W R."/>
        </authorList>
    </citation>
    <scope>NUCLEOTIDE SEQUENCE</scope>
</reference>
<dbReference type="Proteomes" id="UP000676336">
    <property type="component" value="Unassembled WGS sequence"/>
</dbReference>
<evidence type="ECO:0000313" key="2">
    <source>
        <dbReference type="Proteomes" id="UP000676336"/>
    </source>
</evidence>
<sequence length="122" mass="14120">QEAFADDETTSFISGSKRVHKNSFELKSKKKENTHALEPYIDKSGERFQDKLMFKNINLLGVMATDYGDYSRQILRIIFTGDELKTCILPPGKAHLTREPLDQERFTIFLGMQKLSFDFHQS</sequence>
<proteinExistence type="predicted"/>
<dbReference type="EMBL" id="CAJOBI010322700">
    <property type="protein sequence ID" value="CAF5187504.1"/>
    <property type="molecule type" value="Genomic_DNA"/>
</dbReference>
<gene>
    <name evidence="1" type="ORF">SMN809_LOCUS71005</name>
</gene>
<protein>
    <submittedName>
        <fullName evidence="1">Uncharacterized protein</fullName>
    </submittedName>
</protein>
<organism evidence="1 2">
    <name type="scientific">Rotaria magnacalcarata</name>
    <dbReference type="NCBI Taxonomy" id="392030"/>
    <lineage>
        <taxon>Eukaryota</taxon>
        <taxon>Metazoa</taxon>
        <taxon>Spiralia</taxon>
        <taxon>Gnathifera</taxon>
        <taxon>Rotifera</taxon>
        <taxon>Eurotatoria</taxon>
        <taxon>Bdelloidea</taxon>
        <taxon>Philodinida</taxon>
        <taxon>Philodinidae</taxon>
        <taxon>Rotaria</taxon>
    </lineage>
</organism>
<comment type="caution">
    <text evidence="1">The sequence shown here is derived from an EMBL/GenBank/DDBJ whole genome shotgun (WGS) entry which is preliminary data.</text>
</comment>
<evidence type="ECO:0000313" key="1">
    <source>
        <dbReference type="EMBL" id="CAF5187504.1"/>
    </source>
</evidence>
<feature type="non-terminal residue" evidence="1">
    <location>
        <position position="1"/>
    </location>
</feature>